<evidence type="ECO:0000313" key="4">
    <source>
        <dbReference type="EMBL" id="KRL44056.1"/>
    </source>
</evidence>
<evidence type="ECO:0000256" key="2">
    <source>
        <dbReference type="ARBA" id="ARBA00023163"/>
    </source>
</evidence>
<dbReference type="PATRIC" id="fig|1423770.3.peg.287"/>
<accession>A0A0R1QSR7</accession>
<dbReference type="PROSITE" id="PS52050">
    <property type="entry name" value="WYL"/>
    <property type="match status" value="1"/>
</dbReference>
<name>A0A0R1QSR7_9LACO</name>
<gene>
    <name evidence="4" type="ORF">FD29_GL000285</name>
</gene>
<protein>
    <recommendedName>
        <fullName evidence="3">HTH deoR-type domain-containing protein</fullName>
    </recommendedName>
</protein>
<keyword evidence="1" id="KW-0805">Transcription regulation</keyword>
<dbReference type="Pfam" id="PF08220">
    <property type="entry name" value="HTH_DeoR"/>
    <property type="match status" value="1"/>
</dbReference>
<comment type="caution">
    <text evidence="4">The sequence shown here is derived from an EMBL/GenBank/DDBJ whole genome shotgun (WGS) entry which is preliminary data.</text>
</comment>
<dbReference type="GO" id="GO:0003700">
    <property type="term" value="F:DNA-binding transcription factor activity"/>
    <property type="evidence" value="ECO:0007669"/>
    <property type="project" value="InterPro"/>
</dbReference>
<keyword evidence="2" id="KW-0804">Transcription</keyword>
<keyword evidence="5" id="KW-1185">Reference proteome</keyword>
<evidence type="ECO:0000313" key="5">
    <source>
        <dbReference type="Proteomes" id="UP000050872"/>
    </source>
</evidence>
<feature type="domain" description="HTH deoR-type" evidence="3">
    <location>
        <begin position="6"/>
        <end position="44"/>
    </location>
</feature>
<organism evidence="4 5">
    <name type="scientific">Companilactobacillus mindensis DSM 14500</name>
    <dbReference type="NCBI Taxonomy" id="1423770"/>
    <lineage>
        <taxon>Bacteria</taxon>
        <taxon>Bacillati</taxon>
        <taxon>Bacillota</taxon>
        <taxon>Bacilli</taxon>
        <taxon>Lactobacillales</taxon>
        <taxon>Lactobacillaceae</taxon>
        <taxon>Companilactobacillus</taxon>
    </lineage>
</organism>
<dbReference type="OrthoDB" id="2306002at2"/>
<dbReference type="RefSeq" id="WP_057887985.1">
    <property type="nucleotide sequence ID" value="NZ_AZEZ01000061.1"/>
</dbReference>
<sequence>MESNARITKIFARLLKSERVNLYDVMEEFDTSSRTIQRDMSAIKRALINPNPTGDKEEKRPLPFKLHHELDSEDYYLTHGDLVSFDDIFAILKIVLGARVFKPVELQHLLDIFTPLVGTDKQVHLDKLSNFVDKDYLPVNTTDNLIERIAMFRDLIAQQTLIGFYYINSSPTGPSYRKHFGVPLDLYYSNGHFYVIIYSQANKDHAEGSLVYRLDRFRDDDFTRSRKSIPIPRDKRESKTSIRQKSYLLNSGQMVDFSLIYYGYEDTVLSQLPNAKIKRDENNKIVKIKDKQNDRVGIYVSGRILSNGLNMWVRSQGDLVVVQYPQSIIDDITATAHKILNYYK</sequence>
<dbReference type="InterPro" id="IPR001034">
    <property type="entry name" value="DeoR_HTH"/>
</dbReference>
<reference evidence="4 5" key="1">
    <citation type="journal article" date="2015" name="Genome Announc.">
        <title>Expanding the biotechnology potential of lactobacilli through comparative genomics of 213 strains and associated genera.</title>
        <authorList>
            <person name="Sun Z."/>
            <person name="Harris H.M."/>
            <person name="McCann A."/>
            <person name="Guo C."/>
            <person name="Argimon S."/>
            <person name="Zhang W."/>
            <person name="Yang X."/>
            <person name="Jeffery I.B."/>
            <person name="Cooney J.C."/>
            <person name="Kagawa T.F."/>
            <person name="Liu W."/>
            <person name="Song Y."/>
            <person name="Salvetti E."/>
            <person name="Wrobel A."/>
            <person name="Rasinkangas P."/>
            <person name="Parkhill J."/>
            <person name="Rea M.C."/>
            <person name="O'Sullivan O."/>
            <person name="Ritari J."/>
            <person name="Douillard F.P."/>
            <person name="Paul Ross R."/>
            <person name="Yang R."/>
            <person name="Briner A.E."/>
            <person name="Felis G.E."/>
            <person name="de Vos W.M."/>
            <person name="Barrangou R."/>
            <person name="Klaenhammer T.R."/>
            <person name="Caufield P.W."/>
            <person name="Cui Y."/>
            <person name="Zhang H."/>
            <person name="O'Toole P.W."/>
        </authorList>
    </citation>
    <scope>NUCLEOTIDE SEQUENCE [LARGE SCALE GENOMIC DNA]</scope>
    <source>
        <strain evidence="4 5">DSM 14500</strain>
    </source>
</reference>
<evidence type="ECO:0000259" key="3">
    <source>
        <dbReference type="Pfam" id="PF08220"/>
    </source>
</evidence>
<dbReference type="AlphaFoldDB" id="A0A0R1QSR7"/>
<dbReference type="STRING" id="1423770.FD29_GL000285"/>
<dbReference type="EMBL" id="AZEZ01000061">
    <property type="protein sequence ID" value="KRL44056.1"/>
    <property type="molecule type" value="Genomic_DNA"/>
</dbReference>
<proteinExistence type="predicted"/>
<dbReference type="Proteomes" id="UP000050872">
    <property type="component" value="Unassembled WGS sequence"/>
</dbReference>
<evidence type="ECO:0000256" key="1">
    <source>
        <dbReference type="ARBA" id="ARBA00023015"/>
    </source>
</evidence>